<feature type="transmembrane region" description="Helical" evidence="4">
    <location>
        <begin position="6"/>
        <end position="29"/>
    </location>
</feature>
<evidence type="ECO:0000256" key="3">
    <source>
        <dbReference type="ARBA" id="ARBA00022840"/>
    </source>
</evidence>
<dbReference type="InterPro" id="IPR051046">
    <property type="entry name" value="MurCDEF_CellWall_CoF430Synth"/>
</dbReference>
<feature type="transmembrane region" description="Helical" evidence="4">
    <location>
        <begin position="64"/>
        <end position="82"/>
    </location>
</feature>
<evidence type="ECO:0000256" key="4">
    <source>
        <dbReference type="SAM" id="Phobius"/>
    </source>
</evidence>
<dbReference type="PANTHER" id="PTHR43024:SF1">
    <property type="entry name" value="UDP-N-ACETYLMURAMOYL-TRIPEPTIDE--D-ALANYL-D-ALANINE LIGASE"/>
    <property type="match status" value="1"/>
</dbReference>
<dbReference type="Gene3D" id="3.90.190.20">
    <property type="entry name" value="Mur ligase, C-terminal domain"/>
    <property type="match status" value="1"/>
</dbReference>
<evidence type="ECO:0000256" key="1">
    <source>
        <dbReference type="ARBA" id="ARBA00022598"/>
    </source>
</evidence>
<keyword evidence="4" id="KW-0472">Membrane</keyword>
<keyword evidence="2" id="KW-0547">Nucleotide-binding</keyword>
<evidence type="ECO:0000313" key="6">
    <source>
        <dbReference type="EMBL" id="KLD97002.1"/>
    </source>
</evidence>
<feature type="transmembrane region" description="Helical" evidence="4">
    <location>
        <begin position="94"/>
        <end position="114"/>
    </location>
</feature>
<gene>
    <name evidence="6" type="ORF">AA20_11330</name>
</gene>
<feature type="domain" description="Mur ligase central" evidence="5">
    <location>
        <begin position="162"/>
        <end position="336"/>
    </location>
</feature>
<proteinExistence type="predicted"/>
<evidence type="ECO:0000313" key="7">
    <source>
        <dbReference type="Proteomes" id="UP000035514"/>
    </source>
</evidence>
<dbReference type="GO" id="GO:0016881">
    <property type="term" value="F:acid-amino acid ligase activity"/>
    <property type="evidence" value="ECO:0007669"/>
    <property type="project" value="InterPro"/>
</dbReference>
<dbReference type="EMBL" id="JAIQ01000160">
    <property type="protein sequence ID" value="KLD97002.1"/>
    <property type="molecule type" value="Genomic_DNA"/>
</dbReference>
<dbReference type="Gene3D" id="3.40.1190.10">
    <property type="entry name" value="Mur-like, catalytic domain"/>
    <property type="match status" value="1"/>
</dbReference>
<dbReference type="RefSeq" id="WP_046997297.1">
    <property type="nucleotide sequence ID" value="NZ_JAIQ01000160.1"/>
</dbReference>
<keyword evidence="3" id="KW-0067">ATP-binding</keyword>
<feature type="transmembrane region" description="Helical" evidence="4">
    <location>
        <begin position="41"/>
        <end position="58"/>
    </location>
</feature>
<keyword evidence="4" id="KW-0812">Transmembrane</keyword>
<comment type="caution">
    <text evidence="6">The sequence shown here is derived from an EMBL/GenBank/DDBJ whole genome shotgun (WGS) entry which is preliminary data.</text>
</comment>
<dbReference type="GO" id="GO:0005524">
    <property type="term" value="F:ATP binding"/>
    <property type="evidence" value="ECO:0007669"/>
    <property type="project" value="UniProtKB-KW"/>
</dbReference>
<keyword evidence="1 6" id="KW-0436">Ligase</keyword>
<feature type="transmembrane region" description="Helical" evidence="4">
    <location>
        <begin position="120"/>
        <end position="140"/>
    </location>
</feature>
<protein>
    <submittedName>
        <fullName evidence="6">UDP-N-acetylmuramoylalanyl-D-glutamyl-2, 6-diaminopimelate--D-alanyl-D-alanine ligase</fullName>
    </submittedName>
</protein>
<dbReference type="PANTHER" id="PTHR43024">
    <property type="entry name" value="UDP-N-ACETYLMURAMOYL-TRIPEPTIDE--D-ALANYL-D-ALANINE LIGASE"/>
    <property type="match status" value="1"/>
</dbReference>
<dbReference type="PATRIC" id="fig|1447256.3.peg.2221"/>
<keyword evidence="4" id="KW-1133">Transmembrane helix</keyword>
<sequence>MEYINIITHIVLIMSLGWYLITNLQWYNYKLDRVIFKHHKWQWHITYFLSPIVLFYIIPEPYFAIYFFLVFLTSFVLWNKKLDRGLVLTSRVKRFLVILLLSAFAIISLCLSNPNCTNLFIFTPLLLAYIFSTLLEKLFFISFKHKGKKRVKSIKDLKIVEITASFGKTSIKNYLYHILKNKYKVYKTPRSVNTIAGIVLDVNKDLPADTQIYIAEAGARVKGDIEEITMFLEPQICVIGSVGEQHIEYFKTLENIINTKMEILKSPNMKMGFVHESVPISNSQNITKFPNSLHIVKSNLDGIWFDVEVGGNIEHFYAPILGSFNAINLTAVILVAHYLGMDILEIKAALTTLPQVEHRLQKIEASGKIIVDDSFNGNLEGMLEAVNICSSYEGRKVIITPGLVESTDEANILLAKAIDENFDYVILTGSLNTQLLKANINENKVYILKDKSKMQEVLAELTRTGDLILFANDAPNFI</sequence>
<organism evidence="6 7">
    <name type="scientific">Aliarcobacter butzleri L348</name>
    <dbReference type="NCBI Taxonomy" id="1447256"/>
    <lineage>
        <taxon>Bacteria</taxon>
        <taxon>Pseudomonadati</taxon>
        <taxon>Campylobacterota</taxon>
        <taxon>Epsilonproteobacteria</taxon>
        <taxon>Campylobacterales</taxon>
        <taxon>Arcobacteraceae</taxon>
        <taxon>Aliarcobacter</taxon>
    </lineage>
</organism>
<dbReference type="SUPFAM" id="SSF53623">
    <property type="entry name" value="MurD-like peptide ligases, catalytic domain"/>
    <property type="match status" value="1"/>
</dbReference>
<name>A0A0G9JYF4_9BACT</name>
<dbReference type="InterPro" id="IPR013221">
    <property type="entry name" value="Mur_ligase_cen"/>
</dbReference>
<accession>A0A0G9JYF4</accession>
<dbReference type="AlphaFoldDB" id="A0A0G9JYF4"/>
<dbReference type="SUPFAM" id="SSF53244">
    <property type="entry name" value="MurD-like peptide ligases, peptide-binding domain"/>
    <property type="match status" value="1"/>
</dbReference>
<dbReference type="InterPro" id="IPR036565">
    <property type="entry name" value="Mur-like_cat_sf"/>
</dbReference>
<reference evidence="6 7" key="1">
    <citation type="submission" date="2014-01" db="EMBL/GenBank/DDBJ databases">
        <title>Development of a Comparative Genomic Fingerprinting Assay for High Resolution Genotyping of Arcobacter butzleri.</title>
        <authorList>
            <person name="Webb A.L."/>
            <person name="Inglis G.D."/>
            <person name="Kruczkiewicz P."/>
            <person name="Selinger L.B."/>
            <person name="Taboada E.N."/>
        </authorList>
    </citation>
    <scope>NUCLEOTIDE SEQUENCE [LARGE SCALE GENOMIC DNA]</scope>
    <source>
        <strain evidence="6 7">L348</strain>
    </source>
</reference>
<evidence type="ECO:0000256" key="2">
    <source>
        <dbReference type="ARBA" id="ARBA00022741"/>
    </source>
</evidence>
<evidence type="ECO:0000259" key="5">
    <source>
        <dbReference type="Pfam" id="PF08245"/>
    </source>
</evidence>
<dbReference type="Proteomes" id="UP000035514">
    <property type="component" value="Unassembled WGS sequence"/>
</dbReference>
<dbReference type="InterPro" id="IPR036615">
    <property type="entry name" value="Mur_ligase_C_dom_sf"/>
</dbReference>
<dbReference type="Pfam" id="PF08245">
    <property type="entry name" value="Mur_ligase_M"/>
    <property type="match status" value="1"/>
</dbReference>